<sequence>MRLINTKSLAIEEFGPLDTPRYAILSHTWGDNEATFSEWCSRLTRLRKSRRPGFSKVLATCKQARRDGLSHVWVDTVCIDKTSSAELSEAINSMFAWYEHAEICYVYLSDVPSQPPGGGTDLLGLMRVSRWFSRGWTLQELIAPKHVMFYSHSWTKLGTKREFAAFISDVTGISQLCIRKESLLSQYSIAQRMSWAANRHTTRPEDMAYCLLGIFGVNIPLLYGEGDRAFIRLQEEILRTLNDHSVLAFDWKMSQNPLLAYHPIVFGQMKNLRRFTWIPGFTPPFSMTNAGLSIETPLIRTLSPYRVLAVLNCVEVDTESGDLNRICLPLFGEDGIYVRTAAPVCLIRMNLSEVYMDGLREGFEDLTTAVRTKYLISRFDTVYPASGHDEYALVRLGKDSIENSGFMLTFPRGMGHYQLVEAYPPDALQRSMSFFNPSAAQSEQPFAHGLLVFQDMSGPAECARIGVYLAHTLDNSGEDWGGQWMCVLTSVPDDAGADLYDRCRRSWQFEEDPTNWKHCDNKGDVIAVARNKFTLRNLARHTVIVEIVFDADDLLRERNLRQPWSPLEYDGL</sequence>
<dbReference type="EMBL" id="CM003101">
    <property type="protein sequence ID" value="KUI68075.1"/>
    <property type="molecule type" value="Genomic_DNA"/>
</dbReference>
<gene>
    <name evidence="2" type="ORF">VM1G_03816</name>
</gene>
<dbReference type="Proteomes" id="UP000078559">
    <property type="component" value="Chromosome 4"/>
</dbReference>
<evidence type="ECO:0000313" key="3">
    <source>
        <dbReference type="Proteomes" id="UP000078559"/>
    </source>
</evidence>
<organism evidence="2 3">
    <name type="scientific">Cytospora mali</name>
    <name type="common">Apple Valsa canker fungus</name>
    <name type="synonym">Valsa mali</name>
    <dbReference type="NCBI Taxonomy" id="578113"/>
    <lineage>
        <taxon>Eukaryota</taxon>
        <taxon>Fungi</taxon>
        <taxon>Dikarya</taxon>
        <taxon>Ascomycota</taxon>
        <taxon>Pezizomycotina</taxon>
        <taxon>Sordariomycetes</taxon>
        <taxon>Sordariomycetidae</taxon>
        <taxon>Diaporthales</taxon>
        <taxon>Cytosporaceae</taxon>
        <taxon>Cytospora</taxon>
    </lineage>
</organism>
<proteinExistence type="predicted"/>
<feature type="domain" description="Heterokaryon incompatibility" evidence="1">
    <location>
        <begin position="22"/>
        <end position="110"/>
    </location>
</feature>
<name>A0A194VW84_CYTMA</name>
<evidence type="ECO:0000259" key="1">
    <source>
        <dbReference type="Pfam" id="PF06985"/>
    </source>
</evidence>
<dbReference type="Pfam" id="PF06985">
    <property type="entry name" value="HET"/>
    <property type="match status" value="1"/>
</dbReference>
<dbReference type="InterPro" id="IPR010730">
    <property type="entry name" value="HET"/>
</dbReference>
<reference evidence="2" key="1">
    <citation type="submission" date="2014-12" db="EMBL/GenBank/DDBJ databases">
        <title>Genome Sequence of Valsa Canker Pathogens Uncovers a Specific Adaption of Colonization on Woody Bark.</title>
        <authorList>
            <person name="Yin Z."/>
            <person name="Liu H."/>
            <person name="Gao X."/>
            <person name="Li Z."/>
            <person name="Song N."/>
            <person name="Ke X."/>
            <person name="Dai Q."/>
            <person name="Wu Y."/>
            <person name="Sun Y."/>
            <person name="Xu J.-R."/>
            <person name="Kang Z.K."/>
            <person name="Wang L."/>
            <person name="Huang L."/>
        </authorList>
    </citation>
    <scope>NUCLEOTIDE SEQUENCE [LARGE SCALE GENOMIC DNA]</scope>
    <source>
        <strain evidence="2">03-8</strain>
    </source>
</reference>
<dbReference type="AlphaFoldDB" id="A0A194VW84"/>
<dbReference type="PANTHER" id="PTHR10622">
    <property type="entry name" value="HET DOMAIN-CONTAINING PROTEIN"/>
    <property type="match status" value="1"/>
</dbReference>
<dbReference type="PANTHER" id="PTHR10622:SF10">
    <property type="entry name" value="HET DOMAIN-CONTAINING PROTEIN"/>
    <property type="match status" value="1"/>
</dbReference>
<evidence type="ECO:0000313" key="2">
    <source>
        <dbReference type="EMBL" id="KUI68075.1"/>
    </source>
</evidence>
<keyword evidence="3" id="KW-1185">Reference proteome</keyword>
<protein>
    <submittedName>
        <fullName evidence="2">Vegetative incompatibility protein HET-E-1</fullName>
    </submittedName>
</protein>
<accession>A0A194VW84</accession>
<dbReference type="OrthoDB" id="194358at2759"/>